<proteinExistence type="predicted"/>
<name>D8Q5F1_SCHCM</name>
<dbReference type="EMBL" id="GL377306">
    <property type="protein sequence ID" value="EFI96954.1"/>
    <property type="molecule type" value="Genomic_DNA"/>
</dbReference>
<feature type="transmembrane region" description="Helical" evidence="2">
    <location>
        <begin position="231"/>
        <end position="253"/>
    </location>
</feature>
<dbReference type="AlphaFoldDB" id="D8Q5F1"/>
<dbReference type="InterPro" id="IPR045339">
    <property type="entry name" value="DUF6534"/>
</dbReference>
<dbReference type="STRING" id="578458.D8Q5F1"/>
<feature type="transmembrane region" description="Helical" evidence="2">
    <location>
        <begin position="161"/>
        <end position="184"/>
    </location>
</feature>
<dbReference type="RefSeq" id="XP_003031857.1">
    <property type="nucleotide sequence ID" value="XM_003031811.1"/>
</dbReference>
<dbReference type="PANTHER" id="PTHR40465">
    <property type="entry name" value="CHROMOSOME 1, WHOLE GENOME SHOTGUN SEQUENCE"/>
    <property type="match status" value="1"/>
</dbReference>
<feature type="transmembrane region" description="Helical" evidence="2">
    <location>
        <begin position="90"/>
        <end position="108"/>
    </location>
</feature>
<dbReference type="PANTHER" id="PTHR40465:SF1">
    <property type="entry name" value="DUF6534 DOMAIN-CONTAINING PROTEIN"/>
    <property type="match status" value="1"/>
</dbReference>
<feature type="region of interest" description="Disordered" evidence="1">
    <location>
        <begin position="302"/>
        <end position="335"/>
    </location>
</feature>
<dbReference type="KEGG" id="scm:SCHCO_02625558"/>
<dbReference type="HOGENOM" id="CLU_046025_5_4_1"/>
<keyword evidence="2" id="KW-0472">Membrane</keyword>
<evidence type="ECO:0000256" key="2">
    <source>
        <dbReference type="SAM" id="Phobius"/>
    </source>
</evidence>
<dbReference type="OrthoDB" id="2535105at2759"/>
<evidence type="ECO:0000256" key="1">
    <source>
        <dbReference type="SAM" id="MobiDB-lite"/>
    </source>
</evidence>
<accession>D8Q5F1</accession>
<reference evidence="4 5" key="1">
    <citation type="journal article" date="2010" name="Nat. Biotechnol.">
        <title>Genome sequence of the model mushroom Schizophyllum commune.</title>
        <authorList>
            <person name="Ohm R.A."/>
            <person name="de Jong J.F."/>
            <person name="Lugones L.G."/>
            <person name="Aerts A."/>
            <person name="Kothe E."/>
            <person name="Stajich J.E."/>
            <person name="de Vries R.P."/>
            <person name="Record E."/>
            <person name="Levasseur A."/>
            <person name="Baker S.E."/>
            <person name="Bartholomew K.A."/>
            <person name="Coutinho P.M."/>
            <person name="Erdmann S."/>
            <person name="Fowler T.J."/>
            <person name="Gathman A.C."/>
            <person name="Lombard V."/>
            <person name="Henrissat B."/>
            <person name="Knabe N."/>
            <person name="Kuees U."/>
            <person name="Lilly W.W."/>
            <person name="Lindquist E."/>
            <person name="Lucas S."/>
            <person name="Magnuson J.K."/>
            <person name="Piumi F."/>
            <person name="Raudaskoski M."/>
            <person name="Salamov A."/>
            <person name="Schmutz J."/>
            <person name="Schwarze F.W.M.R."/>
            <person name="vanKuyk P.A."/>
            <person name="Horton J.S."/>
            <person name="Grigoriev I.V."/>
            <person name="Woesten H.A.B."/>
        </authorList>
    </citation>
    <scope>NUCLEOTIDE SEQUENCE [LARGE SCALE GENOMIC DNA]</scope>
    <source>
        <strain evidence="5">H4-8 / FGSC 9210</strain>
    </source>
</reference>
<organism evidence="5">
    <name type="scientific">Schizophyllum commune (strain H4-8 / FGSC 9210)</name>
    <name type="common">Split gill fungus</name>
    <dbReference type="NCBI Taxonomy" id="578458"/>
    <lineage>
        <taxon>Eukaryota</taxon>
        <taxon>Fungi</taxon>
        <taxon>Dikarya</taxon>
        <taxon>Basidiomycota</taxon>
        <taxon>Agaricomycotina</taxon>
        <taxon>Agaricomycetes</taxon>
        <taxon>Agaricomycetidae</taxon>
        <taxon>Agaricales</taxon>
        <taxon>Schizophyllaceae</taxon>
        <taxon>Schizophyllum</taxon>
    </lineage>
</organism>
<dbReference type="VEuPathDB" id="FungiDB:SCHCODRAFT_02625558"/>
<feature type="transmembrane region" description="Helical" evidence="2">
    <location>
        <begin position="46"/>
        <end position="70"/>
    </location>
</feature>
<sequence>MGAGLDSTLGASFIGMVIAAALFGITCSQTYFYFGSTSRQNKDSTLLSSIVAGIVLADCFHQIAITSWLYNYCVTEFGNLTALSNLPWGFYGMVIPTLLVTFTVQGFYVWRIWQLSGKNWILAGFIEACSVAQAGSLIYYITASFVTVVSAEELTIQLQKYVVLVNGLGAGTDILITLCMMALLKQSRTAIKRTNRIIRTIMILSVTTGMASTFCAIMVLSMAVAFPGKQIMMAFYFMLTKVYTNSLLGTLNVRDHLREASERAKWISTASFMFTRTRDIMGTTNNGPVRTTQGAHTVHELGDLKQAPSSQEESGDDIERQTISIKVDQSRDVTQ</sequence>
<keyword evidence="2" id="KW-1133">Transmembrane helix</keyword>
<feature type="transmembrane region" description="Helical" evidence="2">
    <location>
        <begin position="12"/>
        <end position="34"/>
    </location>
</feature>
<dbReference type="Pfam" id="PF20152">
    <property type="entry name" value="DUF6534"/>
    <property type="match status" value="1"/>
</dbReference>
<keyword evidence="2" id="KW-0812">Transmembrane</keyword>
<evidence type="ECO:0000313" key="4">
    <source>
        <dbReference type="EMBL" id="EFI96954.1"/>
    </source>
</evidence>
<protein>
    <recommendedName>
        <fullName evidence="3">DUF6534 domain-containing protein</fullName>
    </recommendedName>
</protein>
<evidence type="ECO:0000313" key="5">
    <source>
        <dbReference type="Proteomes" id="UP000007431"/>
    </source>
</evidence>
<dbReference type="GeneID" id="9596390"/>
<evidence type="ECO:0000259" key="3">
    <source>
        <dbReference type="Pfam" id="PF20152"/>
    </source>
</evidence>
<gene>
    <name evidence="4" type="ORF">SCHCODRAFT_82320</name>
</gene>
<feature type="domain" description="DUF6534" evidence="3">
    <location>
        <begin position="170"/>
        <end position="256"/>
    </location>
</feature>
<keyword evidence="5" id="KW-1185">Reference proteome</keyword>
<feature type="transmembrane region" description="Helical" evidence="2">
    <location>
        <begin position="120"/>
        <end position="141"/>
    </location>
</feature>
<dbReference type="Proteomes" id="UP000007431">
    <property type="component" value="Unassembled WGS sequence"/>
</dbReference>
<dbReference type="InParanoid" id="D8Q5F1"/>
<dbReference type="OMA" id="LACEVVC"/>
<feature type="transmembrane region" description="Helical" evidence="2">
    <location>
        <begin position="196"/>
        <end position="225"/>
    </location>
</feature>